<evidence type="ECO:0000256" key="1">
    <source>
        <dbReference type="ARBA" id="ARBA00004123"/>
    </source>
</evidence>
<reference evidence="11 12" key="1">
    <citation type="journal article" date="2018" name="Sci. Rep.">
        <title>Genomic signatures of local adaptation to the degree of environmental predictability in rotifers.</title>
        <authorList>
            <person name="Franch-Gras L."/>
            <person name="Hahn C."/>
            <person name="Garcia-Roger E.M."/>
            <person name="Carmona M.J."/>
            <person name="Serra M."/>
            <person name="Gomez A."/>
        </authorList>
    </citation>
    <scope>NUCLEOTIDE SEQUENCE [LARGE SCALE GENOMIC DNA]</scope>
    <source>
        <strain evidence="11">HYR1</strain>
    </source>
</reference>
<organism evidence="11 12">
    <name type="scientific">Brachionus plicatilis</name>
    <name type="common">Marine rotifer</name>
    <name type="synonym">Brachionus muelleri</name>
    <dbReference type="NCBI Taxonomy" id="10195"/>
    <lineage>
        <taxon>Eukaryota</taxon>
        <taxon>Metazoa</taxon>
        <taxon>Spiralia</taxon>
        <taxon>Gnathifera</taxon>
        <taxon>Rotifera</taxon>
        <taxon>Eurotatoria</taxon>
        <taxon>Monogononta</taxon>
        <taxon>Pseudotrocha</taxon>
        <taxon>Ploima</taxon>
        <taxon>Brachionidae</taxon>
        <taxon>Brachionus</taxon>
    </lineage>
</organism>
<dbReference type="GO" id="GO:0030154">
    <property type="term" value="P:cell differentiation"/>
    <property type="evidence" value="ECO:0007669"/>
    <property type="project" value="TreeGrafter"/>
</dbReference>
<gene>
    <name evidence="11" type="ORF">BpHYR1_003180</name>
</gene>
<evidence type="ECO:0000256" key="7">
    <source>
        <dbReference type="PROSITE-ProRule" id="PRU00108"/>
    </source>
</evidence>
<dbReference type="InterPro" id="IPR047152">
    <property type="entry name" value="Caudal_homeobox"/>
</dbReference>
<dbReference type="InterPro" id="IPR001356">
    <property type="entry name" value="HD"/>
</dbReference>
<dbReference type="PROSITE" id="PS50071">
    <property type="entry name" value="HOMEOBOX_2"/>
    <property type="match status" value="1"/>
</dbReference>
<dbReference type="SMART" id="SM00389">
    <property type="entry name" value="HOX"/>
    <property type="match status" value="1"/>
</dbReference>
<dbReference type="InterPro" id="IPR009057">
    <property type="entry name" value="Homeodomain-like_sf"/>
</dbReference>
<evidence type="ECO:0000256" key="8">
    <source>
        <dbReference type="RuleBase" id="RU000682"/>
    </source>
</evidence>
<feature type="region of interest" description="Disordered" evidence="9">
    <location>
        <begin position="175"/>
        <end position="231"/>
    </location>
</feature>
<dbReference type="FunFam" id="1.10.10.60:FF:000574">
    <property type="entry name" value="Homeobox protein CHOX-CAD2"/>
    <property type="match status" value="1"/>
</dbReference>
<dbReference type="OrthoDB" id="6159439at2759"/>
<dbReference type="InterPro" id="IPR020479">
    <property type="entry name" value="HD_metazoa"/>
</dbReference>
<dbReference type="GO" id="GO:0009887">
    <property type="term" value="P:animal organ morphogenesis"/>
    <property type="evidence" value="ECO:0007669"/>
    <property type="project" value="TreeGrafter"/>
</dbReference>
<dbReference type="InterPro" id="IPR017970">
    <property type="entry name" value="Homeobox_CS"/>
</dbReference>
<name>A0A3M7RNZ7_BRAPC</name>
<evidence type="ECO:0000256" key="6">
    <source>
        <dbReference type="ARBA" id="ARBA00023242"/>
    </source>
</evidence>
<dbReference type="CDD" id="cd00086">
    <property type="entry name" value="homeodomain"/>
    <property type="match status" value="1"/>
</dbReference>
<dbReference type="PRINTS" id="PR00024">
    <property type="entry name" value="HOMEOBOX"/>
</dbReference>
<dbReference type="GO" id="GO:0000981">
    <property type="term" value="F:DNA-binding transcription factor activity, RNA polymerase II-specific"/>
    <property type="evidence" value="ECO:0007669"/>
    <property type="project" value="InterPro"/>
</dbReference>
<keyword evidence="5 7" id="KW-0371">Homeobox</keyword>
<protein>
    <submittedName>
        <fullName evidence="11">Homeobox CDX-1-like</fullName>
    </submittedName>
</protein>
<dbReference type="Proteomes" id="UP000276133">
    <property type="component" value="Unassembled WGS sequence"/>
</dbReference>
<evidence type="ECO:0000256" key="3">
    <source>
        <dbReference type="ARBA" id="ARBA00022473"/>
    </source>
</evidence>
<dbReference type="PROSITE" id="PS00027">
    <property type="entry name" value="HOMEOBOX_1"/>
    <property type="match status" value="1"/>
</dbReference>
<evidence type="ECO:0000256" key="4">
    <source>
        <dbReference type="ARBA" id="ARBA00023125"/>
    </source>
</evidence>
<feature type="compositionally biased region" description="Low complexity" evidence="9">
    <location>
        <begin position="209"/>
        <end position="219"/>
    </location>
</feature>
<dbReference type="Pfam" id="PF00046">
    <property type="entry name" value="Homeodomain"/>
    <property type="match status" value="1"/>
</dbReference>
<comment type="similarity">
    <text evidence="2">Belongs to the Caudal homeobox family.</text>
</comment>
<dbReference type="PANTHER" id="PTHR24332">
    <property type="entry name" value="HOMEOBOX PROTEIN CDX"/>
    <property type="match status" value="1"/>
</dbReference>
<dbReference type="PANTHER" id="PTHR24332:SF9">
    <property type="entry name" value="HOMEOTIC PROTEIN CAUDAL"/>
    <property type="match status" value="1"/>
</dbReference>
<keyword evidence="6 7" id="KW-0539">Nucleus</keyword>
<comment type="caution">
    <text evidence="11">The sequence shown here is derived from an EMBL/GenBank/DDBJ whole genome shotgun (WGS) entry which is preliminary data.</text>
</comment>
<dbReference type="Gene3D" id="1.10.10.60">
    <property type="entry name" value="Homeodomain-like"/>
    <property type="match status" value="1"/>
</dbReference>
<sequence>MASEPILNNTNVSNHSALWQLNPDCFSYNQSLLQIKAPNGQNFHPTYQALPSSSNLYASQYNYYANDQKSAFSCQAYNLENQEFSSEDNEHYKFYSNGQIYSTQGKNLNSSVSLPNNSIKPLFNPIYQSNFFEPKDYQSNYINTSGISNEAYLNQQTIEQRWPLNQMFDHNSGHYASGHFQKNFPDNSSSVAENKLEEKNDPSQEGYISESSIDSSTPSVKDESFVSNGKKKTRTKDKYRVVYNELQRSELEREFNFSKYITSRRKSELAEKLDLSQRQIKIWFQNRRAKDRKNTKKRKIDQNNINGSMTDSSFRLTIQNNESTNSFQLNGMNNFESKQFVWQSDPSQTRAFTGVNEQLNNRHGYLNSSEFVLNFESRVV</sequence>
<keyword evidence="12" id="KW-1185">Reference proteome</keyword>
<dbReference type="STRING" id="10195.A0A3M7RNZ7"/>
<evidence type="ECO:0000256" key="2">
    <source>
        <dbReference type="ARBA" id="ARBA00010341"/>
    </source>
</evidence>
<evidence type="ECO:0000256" key="5">
    <source>
        <dbReference type="ARBA" id="ARBA00023155"/>
    </source>
</evidence>
<dbReference type="EMBL" id="REGN01002954">
    <property type="protein sequence ID" value="RNA25261.1"/>
    <property type="molecule type" value="Genomic_DNA"/>
</dbReference>
<dbReference type="GO" id="GO:0009948">
    <property type="term" value="P:anterior/posterior axis specification"/>
    <property type="evidence" value="ECO:0007669"/>
    <property type="project" value="TreeGrafter"/>
</dbReference>
<dbReference type="GO" id="GO:0000977">
    <property type="term" value="F:RNA polymerase II transcription regulatory region sequence-specific DNA binding"/>
    <property type="evidence" value="ECO:0007669"/>
    <property type="project" value="TreeGrafter"/>
</dbReference>
<feature type="domain" description="Homeobox" evidence="10">
    <location>
        <begin position="234"/>
        <end position="294"/>
    </location>
</feature>
<dbReference type="AlphaFoldDB" id="A0A3M7RNZ7"/>
<evidence type="ECO:0000256" key="9">
    <source>
        <dbReference type="SAM" id="MobiDB-lite"/>
    </source>
</evidence>
<dbReference type="PRINTS" id="PR00031">
    <property type="entry name" value="HTHREPRESSR"/>
</dbReference>
<feature type="DNA-binding region" description="Homeobox" evidence="7">
    <location>
        <begin position="236"/>
        <end position="295"/>
    </location>
</feature>
<keyword evidence="3" id="KW-0217">Developmental protein</keyword>
<dbReference type="GO" id="GO:0005634">
    <property type="term" value="C:nucleus"/>
    <property type="evidence" value="ECO:0007669"/>
    <property type="project" value="UniProtKB-SubCell"/>
</dbReference>
<dbReference type="InterPro" id="IPR000047">
    <property type="entry name" value="HTH_motif"/>
</dbReference>
<evidence type="ECO:0000259" key="10">
    <source>
        <dbReference type="PROSITE" id="PS50071"/>
    </source>
</evidence>
<evidence type="ECO:0000313" key="12">
    <source>
        <dbReference type="Proteomes" id="UP000276133"/>
    </source>
</evidence>
<proteinExistence type="inferred from homology"/>
<dbReference type="SUPFAM" id="SSF46689">
    <property type="entry name" value="Homeodomain-like"/>
    <property type="match status" value="1"/>
</dbReference>
<keyword evidence="4 7" id="KW-0238">DNA-binding</keyword>
<evidence type="ECO:0000313" key="11">
    <source>
        <dbReference type="EMBL" id="RNA25261.1"/>
    </source>
</evidence>
<accession>A0A3M7RNZ7</accession>
<comment type="subcellular location">
    <subcellularLocation>
        <location evidence="1 7 8">Nucleus</location>
    </subcellularLocation>
</comment>